<dbReference type="InterPro" id="IPR010921">
    <property type="entry name" value="Trp_repressor/repl_initiator"/>
</dbReference>
<dbReference type="Proteomes" id="UP000028705">
    <property type="component" value="Unassembled WGS sequence"/>
</dbReference>
<accession>A0A086ABH2</accession>
<protein>
    <submittedName>
        <fullName evidence="1">Transposase</fullName>
    </submittedName>
</protein>
<evidence type="ECO:0000313" key="1">
    <source>
        <dbReference type="EMBL" id="KFF14036.1"/>
    </source>
</evidence>
<keyword evidence="2" id="KW-1185">Reference proteome</keyword>
<reference evidence="1 2" key="1">
    <citation type="submission" date="2014-07" db="EMBL/GenBank/DDBJ databases">
        <title>Genome of Chryseobacterium soli DSM 19298.</title>
        <authorList>
            <person name="Stropko S.J."/>
            <person name="Pipes S.E."/>
            <person name="Newman J."/>
        </authorList>
    </citation>
    <scope>NUCLEOTIDE SEQUENCE [LARGE SCALE GENOMIC DNA]</scope>
    <source>
        <strain evidence="1 2">DSM 19298</strain>
    </source>
</reference>
<comment type="caution">
    <text evidence="1">The sequence shown here is derived from an EMBL/GenBank/DDBJ whole genome shotgun (WGS) entry which is preliminary data.</text>
</comment>
<dbReference type="eggNOG" id="ENOG5033Y8V">
    <property type="taxonomic scope" value="Bacteria"/>
</dbReference>
<dbReference type="GO" id="GO:0043565">
    <property type="term" value="F:sequence-specific DNA binding"/>
    <property type="evidence" value="ECO:0007669"/>
    <property type="project" value="InterPro"/>
</dbReference>
<dbReference type="AlphaFoldDB" id="A0A086ABH2"/>
<name>A0A086ABH2_9FLAO</name>
<dbReference type="OrthoDB" id="799937at2"/>
<evidence type="ECO:0000313" key="2">
    <source>
        <dbReference type="Proteomes" id="UP000028705"/>
    </source>
</evidence>
<dbReference type="STRING" id="445961.IW15_00875"/>
<sequence>MNLKKIHIGEFIEHRMKELQIPYERAEKFLKCSEEEIKMIYKQSSIDTYLLLRWSKLLEYDFFRLFSGHLILYAPSRNVSPVLSDENKLPVFRKHIYTEEVKSFILEKITTGQMTPQEVILTYKIPKTTLYKWIKKV</sequence>
<organism evidence="1 2">
    <name type="scientific">Chryseobacterium soli</name>
    <dbReference type="NCBI Taxonomy" id="445961"/>
    <lineage>
        <taxon>Bacteria</taxon>
        <taxon>Pseudomonadati</taxon>
        <taxon>Bacteroidota</taxon>
        <taxon>Flavobacteriia</taxon>
        <taxon>Flavobacteriales</taxon>
        <taxon>Weeksellaceae</taxon>
        <taxon>Chryseobacterium group</taxon>
        <taxon>Chryseobacterium</taxon>
    </lineage>
</organism>
<dbReference type="SUPFAM" id="SSF48295">
    <property type="entry name" value="TrpR-like"/>
    <property type="match status" value="1"/>
</dbReference>
<proteinExistence type="predicted"/>
<dbReference type="RefSeq" id="WP_034708525.1">
    <property type="nucleotide sequence ID" value="NZ_JAODPJ010000002.1"/>
</dbReference>
<dbReference type="EMBL" id="JPRH01000001">
    <property type="protein sequence ID" value="KFF14036.1"/>
    <property type="molecule type" value="Genomic_DNA"/>
</dbReference>
<gene>
    <name evidence="1" type="ORF">IW15_00875</name>
</gene>